<evidence type="ECO:0000313" key="1">
    <source>
        <dbReference type="EMBL" id="HHP81712.1"/>
    </source>
</evidence>
<sequence length="95" mass="11038">MDSLEDIGHYGYEDSSKPSMIRSVVKGTKRMKVMKIVLRVVEFNNTVIERDMIRTINIGLKYLSGGRFMALSLTNTHEMWMKPVNCVEVYPHWTI</sequence>
<dbReference type="AlphaFoldDB" id="A0A7C5YWS7"/>
<dbReference type="EMBL" id="DRZI01000149">
    <property type="protein sequence ID" value="HHP81712.1"/>
    <property type="molecule type" value="Genomic_DNA"/>
</dbReference>
<proteinExistence type="predicted"/>
<accession>A0A7C5YWS7</accession>
<dbReference type="EMBL" id="DRUB01000023">
    <property type="protein sequence ID" value="HHR95433.1"/>
    <property type="molecule type" value="Genomic_DNA"/>
</dbReference>
<organism evidence="2">
    <name type="scientific">Ignisphaera aggregans</name>
    <dbReference type="NCBI Taxonomy" id="334771"/>
    <lineage>
        <taxon>Archaea</taxon>
        <taxon>Thermoproteota</taxon>
        <taxon>Thermoprotei</taxon>
        <taxon>Desulfurococcales</taxon>
        <taxon>Desulfurococcaceae</taxon>
        <taxon>Ignisphaera</taxon>
    </lineage>
</organism>
<evidence type="ECO:0000313" key="2">
    <source>
        <dbReference type="EMBL" id="HHR95433.1"/>
    </source>
</evidence>
<protein>
    <submittedName>
        <fullName evidence="2">Uncharacterized protein</fullName>
    </submittedName>
</protein>
<name>A0A7C5YWS7_9CREN</name>
<reference evidence="2" key="1">
    <citation type="journal article" date="2020" name="mSystems">
        <title>Genome- and Community-Level Interaction Insights into Carbon Utilization and Element Cycling Functions of Hydrothermarchaeota in Hydrothermal Sediment.</title>
        <authorList>
            <person name="Zhou Z."/>
            <person name="Liu Y."/>
            <person name="Xu W."/>
            <person name="Pan J."/>
            <person name="Luo Z.H."/>
            <person name="Li M."/>
        </authorList>
    </citation>
    <scope>NUCLEOTIDE SEQUENCE [LARGE SCALE GENOMIC DNA]</scope>
    <source>
        <strain evidence="2">SpSt-1</strain>
        <strain evidence="1">SpSt-1121</strain>
    </source>
</reference>
<comment type="caution">
    <text evidence="2">The sequence shown here is derived from an EMBL/GenBank/DDBJ whole genome shotgun (WGS) entry which is preliminary data.</text>
</comment>
<gene>
    <name evidence="2" type="ORF">ENL47_01045</name>
    <name evidence="1" type="ORF">ENM84_03515</name>
</gene>